<accession>A0ABN7NWI6</accession>
<reference evidence="1" key="1">
    <citation type="submission" date="2021-03" db="EMBL/GenBank/DDBJ databases">
        <authorList>
            <person name="Tran Van P."/>
        </authorList>
    </citation>
    <scope>NUCLEOTIDE SEQUENCE</scope>
</reference>
<name>A0ABN7NWI6_TIMPD</name>
<dbReference type="Proteomes" id="UP001153148">
    <property type="component" value="Unassembled WGS sequence"/>
</dbReference>
<evidence type="ECO:0000313" key="2">
    <source>
        <dbReference type="Proteomes" id="UP001153148"/>
    </source>
</evidence>
<dbReference type="EMBL" id="CAJPIN010008925">
    <property type="protein sequence ID" value="CAG2059192.1"/>
    <property type="molecule type" value="Genomic_DNA"/>
</dbReference>
<evidence type="ECO:0000313" key="1">
    <source>
        <dbReference type="EMBL" id="CAG2059192.1"/>
    </source>
</evidence>
<keyword evidence="2" id="KW-1185">Reference proteome</keyword>
<proteinExistence type="predicted"/>
<comment type="caution">
    <text evidence="1">The sequence shown here is derived from an EMBL/GenBank/DDBJ whole genome shotgun (WGS) entry which is preliminary data.</text>
</comment>
<gene>
    <name evidence="1" type="ORF">TPAB3V08_LOCUS6158</name>
</gene>
<sequence>MQGRLVTFKVNKVYTILIGAVSYAEQVATYGDYTESVLHPKCRWVDRHRAQPQHHDSDAALWKFSSSSSSLGSSPYMSANLRNRGPKLDRSSKFRSFSSVPASGDTRLRYLTTIY</sequence>
<protein>
    <submittedName>
        <fullName evidence="1">Uncharacterized protein</fullName>
    </submittedName>
</protein>
<organism evidence="1 2">
    <name type="scientific">Timema podura</name>
    <name type="common">Walking stick</name>
    <dbReference type="NCBI Taxonomy" id="61482"/>
    <lineage>
        <taxon>Eukaryota</taxon>
        <taxon>Metazoa</taxon>
        <taxon>Ecdysozoa</taxon>
        <taxon>Arthropoda</taxon>
        <taxon>Hexapoda</taxon>
        <taxon>Insecta</taxon>
        <taxon>Pterygota</taxon>
        <taxon>Neoptera</taxon>
        <taxon>Polyneoptera</taxon>
        <taxon>Phasmatodea</taxon>
        <taxon>Timematodea</taxon>
        <taxon>Timematoidea</taxon>
        <taxon>Timematidae</taxon>
        <taxon>Timema</taxon>
    </lineage>
</organism>